<dbReference type="Gene3D" id="3.30.565.10">
    <property type="entry name" value="Histidine kinase-like ATPase, C-terminal domain"/>
    <property type="match status" value="1"/>
</dbReference>
<evidence type="ECO:0000256" key="2">
    <source>
        <dbReference type="ARBA" id="ARBA00012438"/>
    </source>
</evidence>
<evidence type="ECO:0000256" key="4">
    <source>
        <dbReference type="ARBA" id="ARBA00022679"/>
    </source>
</evidence>
<dbReference type="STRING" id="1855383.SAMN05216548_102160"/>
<evidence type="ECO:0000259" key="8">
    <source>
        <dbReference type="SMART" id="SM00911"/>
    </source>
</evidence>
<protein>
    <recommendedName>
        <fullName evidence="2">histidine kinase</fullName>
        <ecNumber evidence="2">2.7.13.3</ecNumber>
    </recommendedName>
</protein>
<dbReference type="SMART" id="SM00911">
    <property type="entry name" value="HWE_HK"/>
    <property type="match status" value="1"/>
</dbReference>
<dbReference type="EC" id="2.7.13.3" evidence="2"/>
<dbReference type="PANTHER" id="PTHR41523">
    <property type="entry name" value="TWO-COMPONENT SYSTEM SENSOR PROTEIN"/>
    <property type="match status" value="1"/>
</dbReference>
<sequence length="338" mass="36650">MALQNSREFEAETGVADRSQRLVEEAGMASWNFDTATGTIPLSPELSALVDIPVEQATDLLSALDSKDGARLRAELTEAAAAGRSVRLRFSLSREPGTIASEEEDAPLDLRWWELRGGGTGDGRLRGLCLEITDGVKEETDRIAAVRHEESHRMGNLFSMVLAIFRQTAHGATSIEELSRKFGDRINAVSKAHSAHGTKSVHELVAAALSGHSDRVAITGPDARLDPEPSFHFSMALHELSTNAADHGCFTSGRGTLAVTTDVVLAENADRDATSSADSEPKPLLRLVWKESGTLPSERGPEGFGNRMIAQVVERQLHGRLEREMERDGLKVTIELPL</sequence>
<evidence type="ECO:0000256" key="7">
    <source>
        <dbReference type="ARBA" id="ARBA00022840"/>
    </source>
</evidence>
<evidence type="ECO:0000256" key="3">
    <source>
        <dbReference type="ARBA" id="ARBA00022553"/>
    </source>
</evidence>
<name>A0A1H9CIA6_9HYPH</name>
<evidence type="ECO:0000313" key="9">
    <source>
        <dbReference type="EMBL" id="SEQ00874.1"/>
    </source>
</evidence>
<dbReference type="GO" id="GO:0005524">
    <property type="term" value="F:ATP binding"/>
    <property type="evidence" value="ECO:0007669"/>
    <property type="project" value="UniProtKB-KW"/>
</dbReference>
<keyword evidence="10" id="KW-1185">Reference proteome</keyword>
<accession>A0A1H9CIA6</accession>
<proteinExistence type="predicted"/>
<dbReference type="AlphaFoldDB" id="A0A1H9CIA6"/>
<organism evidence="9 10">
    <name type="scientific">Faunimonas pinastri</name>
    <dbReference type="NCBI Taxonomy" id="1855383"/>
    <lineage>
        <taxon>Bacteria</taxon>
        <taxon>Pseudomonadati</taxon>
        <taxon>Pseudomonadota</taxon>
        <taxon>Alphaproteobacteria</taxon>
        <taxon>Hyphomicrobiales</taxon>
        <taxon>Afifellaceae</taxon>
        <taxon>Faunimonas</taxon>
    </lineage>
</organism>
<dbReference type="OrthoDB" id="9760752at2"/>
<evidence type="ECO:0000256" key="6">
    <source>
        <dbReference type="ARBA" id="ARBA00022777"/>
    </source>
</evidence>
<dbReference type="InterPro" id="IPR011102">
    <property type="entry name" value="Sig_transdc_His_kinase_HWE"/>
</dbReference>
<comment type="catalytic activity">
    <reaction evidence="1">
        <text>ATP + protein L-histidine = ADP + protein N-phospho-L-histidine.</text>
        <dbReference type="EC" id="2.7.13.3"/>
    </reaction>
</comment>
<keyword evidence="3" id="KW-0597">Phosphoprotein</keyword>
<evidence type="ECO:0000256" key="1">
    <source>
        <dbReference type="ARBA" id="ARBA00000085"/>
    </source>
</evidence>
<evidence type="ECO:0000313" key="10">
    <source>
        <dbReference type="Proteomes" id="UP000199647"/>
    </source>
</evidence>
<keyword evidence="7" id="KW-0067">ATP-binding</keyword>
<keyword evidence="4" id="KW-0808">Transferase</keyword>
<dbReference type="EMBL" id="FOFG01000002">
    <property type="protein sequence ID" value="SEQ00874.1"/>
    <property type="molecule type" value="Genomic_DNA"/>
</dbReference>
<gene>
    <name evidence="9" type="ORF">SAMN05216548_102160</name>
</gene>
<feature type="domain" description="Signal transduction histidine kinase HWE region" evidence="8">
    <location>
        <begin position="149"/>
        <end position="222"/>
    </location>
</feature>
<dbReference type="GO" id="GO:0004673">
    <property type="term" value="F:protein histidine kinase activity"/>
    <property type="evidence" value="ECO:0007669"/>
    <property type="project" value="UniProtKB-EC"/>
</dbReference>
<keyword evidence="6 9" id="KW-0418">Kinase</keyword>
<dbReference type="Proteomes" id="UP000199647">
    <property type="component" value="Unassembled WGS sequence"/>
</dbReference>
<dbReference type="PANTHER" id="PTHR41523:SF7">
    <property type="entry name" value="HISTIDINE KINASE"/>
    <property type="match status" value="1"/>
</dbReference>
<reference evidence="9 10" key="1">
    <citation type="submission" date="2016-10" db="EMBL/GenBank/DDBJ databases">
        <authorList>
            <person name="de Groot N.N."/>
        </authorList>
    </citation>
    <scope>NUCLEOTIDE SEQUENCE [LARGE SCALE GENOMIC DNA]</scope>
    <source>
        <strain evidence="9 10">A52C2</strain>
    </source>
</reference>
<dbReference type="Pfam" id="PF07536">
    <property type="entry name" value="HWE_HK"/>
    <property type="match status" value="1"/>
</dbReference>
<dbReference type="InterPro" id="IPR036890">
    <property type="entry name" value="HATPase_C_sf"/>
</dbReference>
<keyword evidence="5" id="KW-0547">Nucleotide-binding</keyword>
<evidence type="ECO:0000256" key="5">
    <source>
        <dbReference type="ARBA" id="ARBA00022741"/>
    </source>
</evidence>